<accession>A0A7J5Z8A3</accession>
<feature type="chain" id="PRO_5029789314" evidence="1">
    <location>
        <begin position="46"/>
        <end position="209"/>
    </location>
</feature>
<keyword evidence="1" id="KW-0732">Signal</keyword>
<evidence type="ECO:0000313" key="3">
    <source>
        <dbReference type="Proteomes" id="UP000518266"/>
    </source>
</evidence>
<reference evidence="2 3" key="1">
    <citation type="submission" date="2020-03" db="EMBL/GenBank/DDBJ databases">
        <title>Dissostichus mawsoni Genome sequencing and assembly.</title>
        <authorList>
            <person name="Park H."/>
        </authorList>
    </citation>
    <scope>NUCLEOTIDE SEQUENCE [LARGE SCALE GENOMIC DNA]</scope>
    <source>
        <strain evidence="2">DM0001</strain>
        <tissue evidence="2">Muscle</tissue>
    </source>
</reference>
<name>A0A7J5Z8A3_DISMA</name>
<comment type="caution">
    <text evidence="2">The sequence shown here is derived from an EMBL/GenBank/DDBJ whole genome shotgun (WGS) entry which is preliminary data.</text>
</comment>
<protein>
    <submittedName>
        <fullName evidence="2">Uncharacterized protein</fullName>
    </submittedName>
</protein>
<dbReference type="Proteomes" id="UP000518266">
    <property type="component" value="Unassembled WGS sequence"/>
</dbReference>
<organism evidence="2 3">
    <name type="scientific">Dissostichus mawsoni</name>
    <name type="common">Antarctic cod</name>
    <dbReference type="NCBI Taxonomy" id="36200"/>
    <lineage>
        <taxon>Eukaryota</taxon>
        <taxon>Metazoa</taxon>
        <taxon>Chordata</taxon>
        <taxon>Craniata</taxon>
        <taxon>Vertebrata</taxon>
        <taxon>Euteleostomi</taxon>
        <taxon>Actinopterygii</taxon>
        <taxon>Neopterygii</taxon>
        <taxon>Teleostei</taxon>
        <taxon>Neoteleostei</taxon>
        <taxon>Acanthomorphata</taxon>
        <taxon>Eupercaria</taxon>
        <taxon>Perciformes</taxon>
        <taxon>Notothenioidei</taxon>
        <taxon>Nototheniidae</taxon>
        <taxon>Dissostichus</taxon>
    </lineage>
</organism>
<sequence length="209" mass="23476">MVYVFDRVHGGRLRERRVLGQSSLPHRHFLRSLLLLLLFLLLQQGDVYEVFLPLGAGEGIGVDTDLLEDDNLVGCLQVLKLVGYQDTKLVLQQTADTPEDTRTVSPDLCVHGAQRVISRAQARRTLSYFWGSSSFPNRMLLRIVPGNTQGCWAAQSLNRHTWILRMLTRLSNSFSMALGKKSVTVSRTAVYSDTVTNTRLAVMVFPSRT</sequence>
<dbReference type="AlphaFoldDB" id="A0A7J5Z8A3"/>
<evidence type="ECO:0000256" key="1">
    <source>
        <dbReference type="SAM" id="SignalP"/>
    </source>
</evidence>
<gene>
    <name evidence="2" type="ORF">F7725_009230</name>
</gene>
<keyword evidence="3" id="KW-1185">Reference proteome</keyword>
<dbReference type="EMBL" id="JAAKFY010000005">
    <property type="protein sequence ID" value="KAF3857371.1"/>
    <property type="molecule type" value="Genomic_DNA"/>
</dbReference>
<feature type="signal peptide" evidence="1">
    <location>
        <begin position="1"/>
        <end position="45"/>
    </location>
</feature>
<evidence type="ECO:0000313" key="2">
    <source>
        <dbReference type="EMBL" id="KAF3857371.1"/>
    </source>
</evidence>
<dbReference type="OrthoDB" id="10600805at2759"/>
<proteinExistence type="predicted"/>